<dbReference type="Proteomes" id="UP001259347">
    <property type="component" value="Unassembled WGS sequence"/>
</dbReference>
<evidence type="ECO:0000313" key="3">
    <source>
        <dbReference type="Proteomes" id="UP001259347"/>
    </source>
</evidence>
<dbReference type="EMBL" id="JAVDUM010000009">
    <property type="protein sequence ID" value="MDR6867668.1"/>
    <property type="molecule type" value="Genomic_DNA"/>
</dbReference>
<keyword evidence="3" id="KW-1185">Reference proteome</keyword>
<gene>
    <name evidence="2" type="ORF">J2Y69_002272</name>
</gene>
<evidence type="ECO:0000313" key="2">
    <source>
        <dbReference type="EMBL" id="MDR6867668.1"/>
    </source>
</evidence>
<evidence type="ECO:0000256" key="1">
    <source>
        <dbReference type="SAM" id="MobiDB-lite"/>
    </source>
</evidence>
<feature type="region of interest" description="Disordered" evidence="1">
    <location>
        <begin position="1"/>
        <end position="21"/>
    </location>
</feature>
<proteinExistence type="predicted"/>
<reference evidence="2 3" key="1">
    <citation type="submission" date="2023-07" db="EMBL/GenBank/DDBJ databases">
        <title>Sorghum-associated microbial communities from plants grown in Nebraska, USA.</title>
        <authorList>
            <person name="Schachtman D."/>
        </authorList>
    </citation>
    <scope>NUCLEOTIDE SEQUENCE [LARGE SCALE GENOMIC DNA]</scope>
    <source>
        <strain evidence="2 3">2980</strain>
    </source>
</reference>
<name>A0ABU1SFD6_9MICO</name>
<dbReference type="GO" id="GO:0016740">
    <property type="term" value="F:transferase activity"/>
    <property type="evidence" value="ECO:0007669"/>
    <property type="project" value="UniProtKB-KW"/>
</dbReference>
<accession>A0ABU1SFD6</accession>
<organism evidence="2 3">
    <name type="scientific">Microbacterium resistens</name>
    <dbReference type="NCBI Taxonomy" id="156977"/>
    <lineage>
        <taxon>Bacteria</taxon>
        <taxon>Bacillati</taxon>
        <taxon>Actinomycetota</taxon>
        <taxon>Actinomycetes</taxon>
        <taxon>Micrococcales</taxon>
        <taxon>Microbacteriaceae</taxon>
        <taxon>Microbacterium</taxon>
    </lineage>
</organism>
<dbReference type="RefSeq" id="WP_310020692.1">
    <property type="nucleotide sequence ID" value="NZ_JAVDUM010000009.1"/>
</dbReference>
<sequence>MTAEDDLAAAQAKLESLEERTREQRRYRNHALRAALASGVTWKRAGEVTGLSPRGIQISIKESD</sequence>
<keyword evidence="2" id="KW-0808">Transferase</keyword>
<protein>
    <submittedName>
        <fullName evidence="2">Phosphopantetheinyl transferase</fullName>
    </submittedName>
</protein>
<comment type="caution">
    <text evidence="2">The sequence shown here is derived from an EMBL/GenBank/DDBJ whole genome shotgun (WGS) entry which is preliminary data.</text>
</comment>